<dbReference type="EMBL" id="MU276298">
    <property type="protein sequence ID" value="KAI0039492.1"/>
    <property type="molecule type" value="Genomic_DNA"/>
</dbReference>
<feature type="non-terminal residue" evidence="1">
    <location>
        <position position="1"/>
    </location>
</feature>
<accession>A0ACB8R6I1</accession>
<keyword evidence="2" id="KW-1185">Reference proteome</keyword>
<comment type="caution">
    <text evidence="1">The sequence shown here is derived from an EMBL/GenBank/DDBJ whole genome shotgun (WGS) entry which is preliminary data.</text>
</comment>
<name>A0ACB8R6I1_9AGAM</name>
<reference evidence="1" key="1">
    <citation type="submission" date="2021-02" db="EMBL/GenBank/DDBJ databases">
        <authorList>
            <consortium name="DOE Joint Genome Institute"/>
            <person name="Ahrendt S."/>
            <person name="Looney B.P."/>
            <person name="Miyauchi S."/>
            <person name="Morin E."/>
            <person name="Drula E."/>
            <person name="Courty P.E."/>
            <person name="Chicoki N."/>
            <person name="Fauchery L."/>
            <person name="Kohler A."/>
            <person name="Kuo A."/>
            <person name="Labutti K."/>
            <person name="Pangilinan J."/>
            <person name="Lipzen A."/>
            <person name="Riley R."/>
            <person name="Andreopoulos W."/>
            <person name="He G."/>
            <person name="Johnson J."/>
            <person name="Barry K.W."/>
            <person name="Grigoriev I.V."/>
            <person name="Nagy L."/>
            <person name="Hibbett D."/>
            <person name="Henrissat B."/>
            <person name="Matheny P.B."/>
            <person name="Labbe J."/>
            <person name="Martin F."/>
        </authorList>
    </citation>
    <scope>NUCLEOTIDE SEQUENCE</scope>
    <source>
        <strain evidence="1">FP105234-sp</strain>
    </source>
</reference>
<evidence type="ECO:0000313" key="1">
    <source>
        <dbReference type="EMBL" id="KAI0039492.1"/>
    </source>
</evidence>
<reference evidence="1" key="2">
    <citation type="journal article" date="2022" name="New Phytol.">
        <title>Evolutionary transition to the ectomycorrhizal habit in the genomes of a hyperdiverse lineage of mushroom-forming fungi.</title>
        <authorList>
            <person name="Looney B."/>
            <person name="Miyauchi S."/>
            <person name="Morin E."/>
            <person name="Drula E."/>
            <person name="Courty P.E."/>
            <person name="Kohler A."/>
            <person name="Kuo A."/>
            <person name="LaButti K."/>
            <person name="Pangilinan J."/>
            <person name="Lipzen A."/>
            <person name="Riley R."/>
            <person name="Andreopoulos W."/>
            <person name="He G."/>
            <person name="Johnson J."/>
            <person name="Nolan M."/>
            <person name="Tritt A."/>
            <person name="Barry K.W."/>
            <person name="Grigoriev I.V."/>
            <person name="Nagy L.G."/>
            <person name="Hibbett D."/>
            <person name="Henrissat B."/>
            <person name="Matheny P.B."/>
            <person name="Labbe J."/>
            <person name="Martin F.M."/>
        </authorList>
    </citation>
    <scope>NUCLEOTIDE SEQUENCE</scope>
    <source>
        <strain evidence="1">FP105234-sp</strain>
    </source>
</reference>
<sequence length="331" mass="36230">VKYNDGDSANPVNFSYARKWTITLVACTFTGLSAAAASSYNLGFDSIIPALNCTQFQATVGLAVYPLGFGIVPIFTAPFSEELGRRPLYIVSALGFMLMHLMVAEAKNIQTVILARLLGGGFGSTGATMVGGSIADIWRPSERGLPMSIFAVAAVGSTGLGPVAAGWIQANPHLQWRWIQWLHVIVTALCLVLLVLFMRETRTSVILTRRTKKLRAETGDDRYRSVAEIELPSLKTLLIISCTRPLRLLLTEPVVASFSLWIGFAWGILYCMVEYVPVSPAHRLLNSPRHPRCPRTLHVARATSTSPTSPARPPHRQPSPSHHTRGPPRHQ</sequence>
<dbReference type="Proteomes" id="UP000814033">
    <property type="component" value="Unassembled WGS sequence"/>
</dbReference>
<organism evidence="1 2">
    <name type="scientific">Auriscalpium vulgare</name>
    <dbReference type="NCBI Taxonomy" id="40419"/>
    <lineage>
        <taxon>Eukaryota</taxon>
        <taxon>Fungi</taxon>
        <taxon>Dikarya</taxon>
        <taxon>Basidiomycota</taxon>
        <taxon>Agaricomycotina</taxon>
        <taxon>Agaricomycetes</taxon>
        <taxon>Russulales</taxon>
        <taxon>Auriscalpiaceae</taxon>
        <taxon>Auriscalpium</taxon>
    </lineage>
</organism>
<evidence type="ECO:0000313" key="2">
    <source>
        <dbReference type="Proteomes" id="UP000814033"/>
    </source>
</evidence>
<protein>
    <submittedName>
        <fullName evidence="1">MFS general substrate transporter</fullName>
    </submittedName>
</protein>
<proteinExistence type="predicted"/>
<gene>
    <name evidence="1" type="ORF">FA95DRAFT_1504111</name>
</gene>